<dbReference type="OrthoDB" id="2500993at2759"/>
<dbReference type="AlphaFoldDB" id="A0A2N5T7Z8"/>
<sequence length="213" mass="24045">MPMQDIINRDDDNLTSNITNSGRVAHVFDDQFRDFVRMKAWMIFLIPSLEAYSNNPHKNGTLPKTLYYQFLDAVDKQPDSWRANQLAPVQIEDNSTALQAYRGTMGELLKHQRSHLCTLQLLTNILETQRIAVKGKVPNCKKMITTIYEDLPPNNEKMTTLQIKNAEIVLAKDTELFSHHLGYGDIPKDSLTVPTLADIWAAMSSSASGEVPV</sequence>
<keyword evidence="3" id="KW-1185">Reference proteome</keyword>
<protein>
    <submittedName>
        <fullName evidence="1">Uncharacterized protein</fullName>
    </submittedName>
</protein>
<organism evidence="1 3">
    <name type="scientific">Puccinia coronata f. sp. avenae</name>
    <dbReference type="NCBI Taxonomy" id="200324"/>
    <lineage>
        <taxon>Eukaryota</taxon>
        <taxon>Fungi</taxon>
        <taxon>Dikarya</taxon>
        <taxon>Basidiomycota</taxon>
        <taxon>Pucciniomycotina</taxon>
        <taxon>Pucciniomycetes</taxon>
        <taxon>Pucciniales</taxon>
        <taxon>Pucciniaceae</taxon>
        <taxon>Puccinia</taxon>
    </lineage>
</organism>
<gene>
    <name evidence="2" type="ORF">PCANC_00933</name>
    <name evidence="1" type="ORF">PCANC_03953</name>
</gene>
<evidence type="ECO:0000313" key="2">
    <source>
        <dbReference type="EMBL" id="PLW57891.1"/>
    </source>
</evidence>
<proteinExistence type="predicted"/>
<accession>A0A2N5T7Z8</accession>
<comment type="caution">
    <text evidence="1">The sequence shown here is derived from an EMBL/GenBank/DDBJ whole genome shotgun (WGS) entry which is preliminary data.</text>
</comment>
<dbReference type="EMBL" id="PGCJ01000007">
    <property type="protein sequence ID" value="PLW57891.1"/>
    <property type="molecule type" value="Genomic_DNA"/>
</dbReference>
<evidence type="ECO:0000313" key="1">
    <source>
        <dbReference type="EMBL" id="PLW21590.1"/>
    </source>
</evidence>
<name>A0A2N5T7Z8_9BASI</name>
<evidence type="ECO:0000313" key="3">
    <source>
        <dbReference type="Proteomes" id="UP000235388"/>
    </source>
</evidence>
<reference evidence="1 3" key="1">
    <citation type="submission" date="2017-11" db="EMBL/GenBank/DDBJ databases">
        <title>De novo assembly and phasing of dikaryotic genomes from two isolates of Puccinia coronata f. sp. avenae, the causal agent of oat crown rust.</title>
        <authorList>
            <person name="Miller M.E."/>
            <person name="Zhang Y."/>
            <person name="Omidvar V."/>
            <person name="Sperschneider J."/>
            <person name="Schwessinger B."/>
            <person name="Raley C."/>
            <person name="Palmer J.M."/>
            <person name="Garnica D."/>
            <person name="Upadhyaya N."/>
            <person name="Rathjen J."/>
            <person name="Taylor J.M."/>
            <person name="Park R.F."/>
            <person name="Dodds P.N."/>
            <person name="Hirsch C.D."/>
            <person name="Kianian S.F."/>
            <person name="Figueroa M."/>
        </authorList>
    </citation>
    <scope>NUCLEOTIDE SEQUENCE [LARGE SCALE GENOMIC DNA]</scope>
    <source>
        <strain evidence="1">12NC29</strain>
    </source>
</reference>
<dbReference type="Proteomes" id="UP000235388">
    <property type="component" value="Unassembled WGS sequence"/>
</dbReference>
<dbReference type="EMBL" id="PGCJ01000782">
    <property type="protein sequence ID" value="PLW21590.1"/>
    <property type="molecule type" value="Genomic_DNA"/>
</dbReference>